<name>A0A6N2CEB0_SOLCI</name>
<protein>
    <submittedName>
        <fullName evidence="1">Uncharacterized protein</fullName>
    </submittedName>
</protein>
<evidence type="ECO:0000313" key="1">
    <source>
        <dbReference type="EMBL" id="TMX05485.1"/>
    </source>
</evidence>
<organism evidence="1">
    <name type="scientific">Solanum chilense</name>
    <name type="common">Tomato</name>
    <name type="synonym">Lycopersicon chilense</name>
    <dbReference type="NCBI Taxonomy" id="4083"/>
    <lineage>
        <taxon>Eukaryota</taxon>
        <taxon>Viridiplantae</taxon>
        <taxon>Streptophyta</taxon>
        <taxon>Embryophyta</taxon>
        <taxon>Tracheophyta</taxon>
        <taxon>Spermatophyta</taxon>
        <taxon>Magnoliopsida</taxon>
        <taxon>eudicotyledons</taxon>
        <taxon>Gunneridae</taxon>
        <taxon>Pentapetalae</taxon>
        <taxon>asterids</taxon>
        <taxon>lamiids</taxon>
        <taxon>Solanales</taxon>
        <taxon>Solanaceae</taxon>
        <taxon>Solanoideae</taxon>
        <taxon>Solaneae</taxon>
        <taxon>Solanum</taxon>
        <taxon>Solanum subgen. Lycopersicon</taxon>
    </lineage>
</organism>
<proteinExistence type="predicted"/>
<accession>A0A6N2CEB0</accession>
<sequence length="144" mass="15771">MKMRRNVGGEIGGTTAGVNKVSPQAPAAGMEMHVDPTGLKNGEERIALVQMAQAITLQAEGMTAKAKQQGVPRKYPSASIMANMLRDFTRINPPIYTGSKIAENLEEELRVAMLHDIMGLSTLMFHVQQVGETKKRKHTREGNK</sequence>
<dbReference type="AlphaFoldDB" id="A0A6N2CEB0"/>
<gene>
    <name evidence="1" type="ORF">EJD97_017629</name>
</gene>
<reference evidence="1" key="1">
    <citation type="submission" date="2019-05" db="EMBL/GenBank/DDBJ databases">
        <title>The de novo reference genome and transcriptome assemblies of the wild tomato species Solanum chilense.</title>
        <authorList>
            <person name="Stam R."/>
            <person name="Nosenko T."/>
            <person name="Hoerger A.C."/>
            <person name="Stephan W."/>
            <person name="Seidel M.A."/>
            <person name="Kuhn J.M.M."/>
            <person name="Haberer G."/>
            <person name="Tellier A."/>
        </authorList>
    </citation>
    <scope>NUCLEOTIDE SEQUENCE</scope>
    <source>
        <tissue evidence="1">Mature leaves</tissue>
    </source>
</reference>
<dbReference type="EMBL" id="RXGB01000047">
    <property type="protein sequence ID" value="TMX05485.1"/>
    <property type="molecule type" value="Genomic_DNA"/>
</dbReference>
<comment type="caution">
    <text evidence="1">The sequence shown here is derived from an EMBL/GenBank/DDBJ whole genome shotgun (WGS) entry which is preliminary data.</text>
</comment>